<dbReference type="InterPro" id="IPR021773">
    <property type="entry name" value="TPC11"/>
</dbReference>
<dbReference type="Pfam" id="PF11817">
    <property type="entry name" value="Foie-gras_1"/>
    <property type="match status" value="1"/>
</dbReference>
<dbReference type="Proteomes" id="UP000244406">
    <property type="component" value="Unassembled WGS sequence"/>
</dbReference>
<evidence type="ECO:0000256" key="1">
    <source>
        <dbReference type="SAM" id="MobiDB-lite"/>
    </source>
</evidence>
<proteinExistence type="predicted"/>
<dbReference type="PANTHER" id="PTHR14374">
    <property type="entry name" value="FOIE GRAS"/>
    <property type="match status" value="1"/>
</dbReference>
<evidence type="ECO:0000313" key="3">
    <source>
        <dbReference type="EMBL" id="PVH14140.1"/>
    </source>
</evidence>
<dbReference type="AlphaFoldDB" id="A0A2V1A7S3"/>
<accession>A0A2V1A7S3</accession>
<evidence type="ECO:0000259" key="2">
    <source>
        <dbReference type="Pfam" id="PF11817"/>
    </source>
</evidence>
<organism evidence="3 4">
    <name type="scientific">Candidozyma duobushaemuli</name>
    <dbReference type="NCBI Taxonomy" id="1231522"/>
    <lineage>
        <taxon>Eukaryota</taxon>
        <taxon>Fungi</taxon>
        <taxon>Dikarya</taxon>
        <taxon>Ascomycota</taxon>
        <taxon>Saccharomycotina</taxon>
        <taxon>Pichiomycetes</taxon>
        <taxon>Metschnikowiaceae</taxon>
        <taxon>Candidozyma</taxon>
    </lineage>
</organism>
<dbReference type="EMBL" id="PKFP01000001">
    <property type="protein sequence ID" value="PVH14140.1"/>
    <property type="molecule type" value="Genomic_DNA"/>
</dbReference>
<name>A0A2V1A7S3_9ASCO</name>
<dbReference type="RefSeq" id="XP_025335080.1">
    <property type="nucleotide sequence ID" value="XM_025480780.1"/>
</dbReference>
<feature type="domain" description="Trafficking protein particle complex subunit 11" evidence="2">
    <location>
        <begin position="366"/>
        <end position="603"/>
    </location>
</feature>
<protein>
    <recommendedName>
        <fullName evidence="2">Trafficking protein particle complex subunit 11 domain-containing protein</fullName>
    </recommendedName>
</protein>
<reference evidence="3 4" key="1">
    <citation type="submission" date="2017-12" db="EMBL/GenBank/DDBJ databases">
        <title>Genome Sequence of the Amphotericin B-resistant Candida duobushaemulonii strain, B09383.</title>
        <authorList>
            <person name="Chow N.A."/>
            <person name="Gade L."/>
            <person name="Batra D."/>
            <person name="Rowe L.A."/>
            <person name="Loparev V.N."/>
            <person name="Litvintseva A.P."/>
        </authorList>
    </citation>
    <scope>NUCLEOTIDE SEQUENCE [LARGE SCALE GENOMIC DNA]</scope>
    <source>
        <strain evidence="3 4">B09383</strain>
    </source>
</reference>
<feature type="region of interest" description="Disordered" evidence="1">
    <location>
        <begin position="1"/>
        <end position="35"/>
    </location>
</feature>
<keyword evidence="4" id="KW-1185">Reference proteome</keyword>
<comment type="caution">
    <text evidence="3">The sequence shown here is derived from an EMBL/GenBank/DDBJ whole genome shotgun (WGS) entry which is preliminary data.</text>
</comment>
<sequence length="1225" mass="139251">MSIVYDDPPPSYEWVQSETQEVQPAPKQEDKPKESPLRRIKNNISRAFKSLSRLLLPLFMEFYNTHQIQQLAPLVTLSLHDTDAATHLKSHLQKSDIANCIWDNSILKNRLSSAKYVFQFCDEAEARAKIERKPKEEGTHSATSPFNTESDLFPNGILSEKWFTKYTRNLPFALVQTHILGDPADDEALGEELAAQRQRYADWRVKYVAVLLSDGDPIVDQDRIDKLRLLSGLPRLTGVFYLNSDKDTLERDCGILASSLFNNLKAPAADFYSGVEARLKQRYKKYYTMPSYDAVNTKVDLTPKVLEVRNMIKQAIILQLIHPHNVESSFAMLESSYERLIDLTAEHADVFFSESVSDHDARLYAQFRQLLDVIAIHLIRGYLSTEEPTAALRKHEAHIANVLSLCKDQSKSDNTAWVSVQYQWLAELMQMVPPSVLSDLELSHQVKQKSYQNCVAYFGGSTFHDTFNSTITTQAFLIFLKAFTKSKETEVGQIRLPYLKKLDNAKELQNRRIELLGKAKDALQAKVQDNQLDGVSSYLDWLLAEEQYYNEQYEDAEQTYRAILDQKLPHGWRSIRQLLTHRLVDIYKKLNSSDKLIETVAVLASQNGVTHGPSIEKLTLDRSAELTFDAKEDFFNVEVNLFNSNLKKEFFAFDTIVTQLAFSQSFSTDHLQEFITDGAVQLSIEKVFVNYEGRPISIKNQEAGNNFSQVQLGNVSEYNADLSITDNSHTLQILDEVIEPCKYKIESVEISSVLSIKASGHTVTLRKSEIHSLLTSKNQAQSFTALIKDGDNLKRNVIRAQGQDALECTVQPYKPDVSLALSQPLASIIMGEKIEIPLRISCNKAPNHKANFSSLNIQLKSRLLEREHEQEYLVPQTNWKDLKDDEDLSILDSFGEGDGNVESSIQVSIRKPPSMSPKSDIKLVLEMQLLVGESNKSLSVYDLKVIDVPVLWRPFSTKLGVTPRYREDSSLDMKNPFILSDKEGDVDKNLSMPSPSRVWAAEATIKDTHQLIEKNSITIKRCSFTLRSKNPEVEVQTIEDVRQSAFHASQMFVSNSRHRYSHRSIGVVVSALYIWTRGENGPENEFETDEWEVSLPLQDPRVLLHSAMTEDGKSVLKYVIENPTSRIFTFTTTLTTEESALRGVNWKFEDDSNIVPLKQGAFPVLPFSRHEMVFTGTYEVDEDEAIEQVELPQMHVYDLNYKVSLPTLPVSESVVAQGERLYMKT</sequence>
<dbReference type="VEuPathDB" id="FungiDB:CXQ87_002265"/>
<evidence type="ECO:0000313" key="4">
    <source>
        <dbReference type="Proteomes" id="UP000244406"/>
    </source>
</evidence>
<gene>
    <name evidence="3" type="ORF">CXQ87_002265</name>
</gene>
<dbReference type="GeneID" id="37002265"/>
<dbReference type="PANTHER" id="PTHR14374:SF0">
    <property type="entry name" value="TRAFFICKING PROTEIN PARTICLE COMPLEX SUBUNIT 11"/>
    <property type="match status" value="1"/>
</dbReference>